<dbReference type="AlphaFoldDB" id="A0AAV5R8U0"/>
<feature type="transmembrane region" description="Helical" evidence="6">
    <location>
        <begin position="140"/>
        <end position="160"/>
    </location>
</feature>
<dbReference type="EMBL" id="BTGB01000009">
    <property type="protein sequence ID" value="GMM47633.1"/>
    <property type="molecule type" value="Genomic_DNA"/>
</dbReference>
<keyword evidence="2" id="KW-0813">Transport</keyword>
<dbReference type="Pfam" id="PF07690">
    <property type="entry name" value="MFS_1"/>
    <property type="match status" value="1"/>
</dbReference>
<evidence type="ECO:0000313" key="9">
    <source>
        <dbReference type="Proteomes" id="UP001378960"/>
    </source>
</evidence>
<proteinExistence type="predicted"/>
<feature type="transmembrane region" description="Helical" evidence="6">
    <location>
        <begin position="110"/>
        <end position="128"/>
    </location>
</feature>
<dbReference type="GO" id="GO:0022857">
    <property type="term" value="F:transmembrane transporter activity"/>
    <property type="evidence" value="ECO:0007669"/>
    <property type="project" value="InterPro"/>
</dbReference>
<dbReference type="PANTHER" id="PTHR43791">
    <property type="entry name" value="PERMEASE-RELATED"/>
    <property type="match status" value="1"/>
</dbReference>
<dbReference type="PANTHER" id="PTHR43791:SF50">
    <property type="entry name" value="TRANSPORTER, PUTATIVE (AFU_ORTHOLOGUE AFUA_2G00840)-RELATED"/>
    <property type="match status" value="1"/>
</dbReference>
<keyword evidence="4 6" id="KW-1133">Transmembrane helix</keyword>
<dbReference type="InterPro" id="IPR020846">
    <property type="entry name" value="MFS_dom"/>
</dbReference>
<feature type="transmembrane region" description="Helical" evidence="6">
    <location>
        <begin position="297"/>
        <end position="315"/>
    </location>
</feature>
<dbReference type="SUPFAM" id="SSF103473">
    <property type="entry name" value="MFS general substrate transporter"/>
    <property type="match status" value="1"/>
</dbReference>
<feature type="transmembrane region" description="Helical" evidence="6">
    <location>
        <begin position="362"/>
        <end position="382"/>
    </location>
</feature>
<feature type="transmembrane region" description="Helical" evidence="6">
    <location>
        <begin position="166"/>
        <end position="186"/>
    </location>
</feature>
<reference evidence="8 9" key="1">
    <citation type="journal article" date="2023" name="Elife">
        <title>Identification of key yeast species and microbe-microbe interactions impacting larval growth of Drosophila in the wild.</title>
        <authorList>
            <person name="Mure A."/>
            <person name="Sugiura Y."/>
            <person name="Maeda R."/>
            <person name="Honda K."/>
            <person name="Sakurai N."/>
            <person name="Takahashi Y."/>
            <person name="Watada M."/>
            <person name="Katoh T."/>
            <person name="Gotoh A."/>
            <person name="Gotoh Y."/>
            <person name="Taniguchi I."/>
            <person name="Nakamura K."/>
            <person name="Hayashi T."/>
            <person name="Katayama T."/>
            <person name="Uemura T."/>
            <person name="Hattori Y."/>
        </authorList>
    </citation>
    <scope>NUCLEOTIDE SEQUENCE [LARGE SCALE GENOMIC DNA]</scope>
    <source>
        <strain evidence="8 9">PK-24</strain>
    </source>
</reference>
<dbReference type="InterPro" id="IPR036259">
    <property type="entry name" value="MFS_trans_sf"/>
</dbReference>
<feature type="transmembrane region" description="Helical" evidence="6">
    <location>
        <begin position="457"/>
        <end position="480"/>
    </location>
</feature>
<evidence type="ECO:0000256" key="4">
    <source>
        <dbReference type="ARBA" id="ARBA00022989"/>
    </source>
</evidence>
<dbReference type="GO" id="GO:0016020">
    <property type="term" value="C:membrane"/>
    <property type="evidence" value="ECO:0007669"/>
    <property type="project" value="UniProtKB-SubCell"/>
</dbReference>
<dbReference type="FunFam" id="1.20.1250.20:FF:000188">
    <property type="entry name" value="MFS general substrate transporter"/>
    <property type="match status" value="1"/>
</dbReference>
<feature type="transmembrane region" description="Helical" evidence="6">
    <location>
        <begin position="198"/>
        <end position="218"/>
    </location>
</feature>
<feature type="transmembrane region" description="Helical" evidence="6">
    <location>
        <begin position="230"/>
        <end position="250"/>
    </location>
</feature>
<comment type="caution">
    <text evidence="8">The sequence shown here is derived from an EMBL/GenBank/DDBJ whole genome shotgun (WGS) entry which is preliminary data.</text>
</comment>
<evidence type="ECO:0000256" key="1">
    <source>
        <dbReference type="ARBA" id="ARBA00004141"/>
    </source>
</evidence>
<dbReference type="FunFam" id="1.20.1250.20:FF:000013">
    <property type="entry name" value="MFS general substrate transporter"/>
    <property type="match status" value="1"/>
</dbReference>
<evidence type="ECO:0000256" key="2">
    <source>
        <dbReference type="ARBA" id="ARBA00022448"/>
    </source>
</evidence>
<feature type="domain" description="Major facilitator superfamily (MFS) profile" evidence="7">
    <location>
        <begin position="70"/>
        <end position="485"/>
    </location>
</feature>
<sequence length="516" mass="57542">MTITFKSSSETNQEMTITYEGSSIKQHQSVDVISIDQEASIEEKNNEILETYNIDPHLEKKLCWKFDLRILPLLAIMYLFNALDKGNISNAKTDGLAEDLGIVGQQWNNMLSIFYVPFVLFAFPLALVIKRYNAANVIPILMFTFGAISMLEATAFNYGSLMTARWFLGICESAFFPGIIFYLSTFYRRHELARRLSIFYSAANIANAFSGLLSFGVFQIDSSKLHGWQILFLIEGAATVIIAVFAFLYLPRSADSAKFLSEEEKICARKRIELDSSAVQAEKVSIRDAIKVFKHPVCIAWMFQEIFIGVPLNAINNWFPQIIGSLGKGTVMTNLYTVAPNVWGAVALIILCFCSDLTRVRSIFIVIGLIVTLIGFVVFGCIDTQSHIGVAYFSCFLMTTGASVSSVLTSTWYNNNTPNENRRVVISAVGVPLANAAGLIATNIFRPKDAPKYVPALGITAGFGGAGILMVLGILLFMIFDNRRRNRQQGVNHTYRDVPTAELYDGPSNPKYRWMY</sequence>
<evidence type="ECO:0000256" key="6">
    <source>
        <dbReference type="SAM" id="Phobius"/>
    </source>
</evidence>
<keyword evidence="9" id="KW-1185">Reference proteome</keyword>
<evidence type="ECO:0000256" key="3">
    <source>
        <dbReference type="ARBA" id="ARBA00022692"/>
    </source>
</evidence>
<comment type="subcellular location">
    <subcellularLocation>
        <location evidence="1">Membrane</location>
        <topology evidence="1">Multi-pass membrane protein</topology>
    </subcellularLocation>
</comment>
<feature type="transmembrane region" description="Helical" evidence="6">
    <location>
        <begin position="335"/>
        <end position="355"/>
    </location>
</feature>
<evidence type="ECO:0000259" key="7">
    <source>
        <dbReference type="PROSITE" id="PS50850"/>
    </source>
</evidence>
<gene>
    <name evidence="8" type="ORF">DAPK24_042310</name>
</gene>
<feature type="transmembrane region" description="Helical" evidence="6">
    <location>
        <begin position="388"/>
        <end position="412"/>
    </location>
</feature>
<organism evidence="8 9">
    <name type="scientific">Pichia kluyveri</name>
    <name type="common">Yeast</name>
    <dbReference type="NCBI Taxonomy" id="36015"/>
    <lineage>
        <taxon>Eukaryota</taxon>
        <taxon>Fungi</taxon>
        <taxon>Dikarya</taxon>
        <taxon>Ascomycota</taxon>
        <taxon>Saccharomycotina</taxon>
        <taxon>Pichiomycetes</taxon>
        <taxon>Pichiales</taxon>
        <taxon>Pichiaceae</taxon>
        <taxon>Pichia</taxon>
    </lineage>
</organism>
<keyword evidence="3 6" id="KW-0812">Transmembrane</keyword>
<protein>
    <recommendedName>
        <fullName evidence="7">Major facilitator superfamily (MFS) profile domain-containing protein</fullName>
    </recommendedName>
</protein>
<name>A0AAV5R8U0_PICKL</name>
<evidence type="ECO:0000256" key="5">
    <source>
        <dbReference type="ARBA" id="ARBA00023136"/>
    </source>
</evidence>
<dbReference type="InterPro" id="IPR011701">
    <property type="entry name" value="MFS"/>
</dbReference>
<dbReference type="Gene3D" id="1.20.1250.20">
    <property type="entry name" value="MFS general substrate transporter like domains"/>
    <property type="match status" value="2"/>
</dbReference>
<dbReference type="Proteomes" id="UP001378960">
    <property type="component" value="Unassembled WGS sequence"/>
</dbReference>
<feature type="transmembrane region" description="Helical" evidence="6">
    <location>
        <begin position="424"/>
        <end position="445"/>
    </location>
</feature>
<dbReference type="PROSITE" id="PS50850">
    <property type="entry name" value="MFS"/>
    <property type="match status" value="1"/>
</dbReference>
<evidence type="ECO:0000313" key="8">
    <source>
        <dbReference type="EMBL" id="GMM47633.1"/>
    </source>
</evidence>
<keyword evidence="5 6" id="KW-0472">Membrane</keyword>
<accession>A0AAV5R8U0</accession>